<evidence type="ECO:0000256" key="2">
    <source>
        <dbReference type="ARBA" id="ARBA00022771"/>
    </source>
</evidence>
<dbReference type="GO" id="GO:0008270">
    <property type="term" value="F:zinc ion binding"/>
    <property type="evidence" value="ECO:0007669"/>
    <property type="project" value="UniProtKB-KW"/>
</dbReference>
<evidence type="ECO:0000256" key="6">
    <source>
        <dbReference type="SAM" id="MobiDB-lite"/>
    </source>
</evidence>
<dbReference type="GO" id="GO:0005886">
    <property type="term" value="C:plasma membrane"/>
    <property type="evidence" value="ECO:0007669"/>
    <property type="project" value="UniProtKB-SubCell"/>
</dbReference>
<dbReference type="KEGG" id="lak:106152139"/>
<dbReference type="PANTHER" id="PTHR12582">
    <property type="entry name" value="NETRIN RECEPTOR UNC5"/>
    <property type="match status" value="1"/>
</dbReference>
<dbReference type="SMART" id="SM00218">
    <property type="entry name" value="ZU5"/>
    <property type="match status" value="1"/>
</dbReference>
<dbReference type="GO" id="GO:0005042">
    <property type="term" value="F:netrin receptor activity"/>
    <property type="evidence" value="ECO:0007669"/>
    <property type="project" value="UniProtKB-UniRule"/>
</dbReference>
<dbReference type="InterPro" id="IPR011029">
    <property type="entry name" value="DEATH-like_dom_sf"/>
</dbReference>
<feature type="region of interest" description="Disordered" evidence="6">
    <location>
        <begin position="19"/>
        <end position="60"/>
    </location>
</feature>
<dbReference type="RefSeq" id="XP_013381088.1">
    <property type="nucleotide sequence ID" value="XM_013525634.1"/>
</dbReference>
<evidence type="ECO:0000256" key="4">
    <source>
        <dbReference type="PROSITE-ProRule" id="PRU01371"/>
    </source>
</evidence>
<dbReference type="Gene3D" id="1.10.533.10">
    <property type="entry name" value="Death Domain, Fas"/>
    <property type="match status" value="1"/>
</dbReference>
<keyword evidence="5" id="KW-0393">Immunoglobulin domain</keyword>
<comment type="similarity">
    <text evidence="5">Belongs to the unc-5 family.</text>
</comment>
<dbReference type="InParanoid" id="A0A1S3H509"/>
<reference evidence="10" key="1">
    <citation type="submission" date="2025-08" db="UniProtKB">
        <authorList>
            <consortium name="RefSeq"/>
        </authorList>
    </citation>
    <scope>IDENTIFICATION</scope>
    <source>
        <tissue evidence="10">Gonads</tissue>
    </source>
</reference>
<feature type="compositionally biased region" description="Basic and acidic residues" evidence="6">
    <location>
        <begin position="86"/>
        <end position="97"/>
    </location>
</feature>
<dbReference type="InterPro" id="IPR000906">
    <property type="entry name" value="ZU5_dom"/>
</dbReference>
<comment type="subcellular location">
    <subcellularLocation>
        <location evidence="5">Cell membrane</location>
        <topology evidence="5">Single-pass type I membrane protein</topology>
    </subcellularLocation>
</comment>
<feature type="domain" description="ZU5" evidence="7">
    <location>
        <begin position="279"/>
        <end position="416"/>
    </location>
</feature>
<evidence type="ECO:0000313" key="9">
    <source>
        <dbReference type="Proteomes" id="UP000085678"/>
    </source>
</evidence>
<comment type="function">
    <text evidence="5">Receptor for netrin required for axon guidance. Mediates axon repulsion of neuronal growth cones in the developing nervous system upon ligand binding.</text>
</comment>
<dbReference type="InterPro" id="IPR037936">
    <property type="entry name" value="UNC5A-D"/>
</dbReference>
<dbReference type="Pfam" id="PF13913">
    <property type="entry name" value="zf-C2HC_2"/>
    <property type="match status" value="3"/>
</dbReference>
<dbReference type="SUPFAM" id="SSF47986">
    <property type="entry name" value="DEATH domain"/>
    <property type="match status" value="1"/>
</dbReference>
<gene>
    <name evidence="10" type="primary">LOC106152139</name>
</gene>
<dbReference type="PROSITE" id="PS52027">
    <property type="entry name" value="ZF_C2HC_C3H"/>
    <property type="match status" value="1"/>
</dbReference>
<proteinExistence type="inferred from homology"/>
<evidence type="ECO:0000256" key="5">
    <source>
        <dbReference type="RuleBase" id="RU367033"/>
    </source>
</evidence>
<keyword evidence="3" id="KW-0862">Zinc</keyword>
<feature type="domain" description="C2HC/C3H-type" evidence="8">
    <location>
        <begin position="60"/>
        <end position="89"/>
    </location>
</feature>
<dbReference type="OrthoDB" id="5973910at2759"/>
<dbReference type="PANTHER" id="PTHR12582:SF41">
    <property type="entry name" value="UNC5C-LIKE PROTEIN"/>
    <property type="match status" value="1"/>
</dbReference>
<feature type="compositionally biased region" description="Basic residues" evidence="6">
    <location>
        <begin position="19"/>
        <end position="29"/>
    </location>
</feature>
<accession>A0A1S3H509</accession>
<evidence type="ECO:0000259" key="8">
    <source>
        <dbReference type="PROSITE" id="PS52027"/>
    </source>
</evidence>
<keyword evidence="2 4" id="KW-0863">Zinc-finger</keyword>
<protein>
    <recommendedName>
        <fullName evidence="5">Netrin receptor UNC5</fullName>
    </recommendedName>
</protein>
<dbReference type="STRING" id="7574.A0A1S3H509"/>
<dbReference type="Proteomes" id="UP000085678">
    <property type="component" value="Unplaced"/>
</dbReference>
<keyword evidence="5" id="KW-0675">Receptor</keyword>
<dbReference type="AlphaFoldDB" id="A0A1S3H509"/>
<evidence type="ECO:0000256" key="1">
    <source>
        <dbReference type="ARBA" id="ARBA00022723"/>
    </source>
</evidence>
<feature type="region of interest" description="Disordered" evidence="6">
    <location>
        <begin position="78"/>
        <end position="113"/>
    </location>
</feature>
<dbReference type="GeneID" id="106152139"/>
<keyword evidence="5" id="KW-0217">Developmental protein</keyword>
<dbReference type="Gene3D" id="2.60.220.30">
    <property type="match status" value="1"/>
</dbReference>
<name>A0A1S3H509_LINAN</name>
<dbReference type="PROSITE" id="PS51145">
    <property type="entry name" value="ZU5"/>
    <property type="match status" value="1"/>
</dbReference>
<sequence>MADSEQVQCQFCKGTYKKRGLANHQRSCKQKPQDIKPGEDSELPSGKVSSTEKCDQEQSETIQCEYCGRTYKKRGLATHQRSCKQKPQDSKEQRESSELQSSKVPPVANPKQEQSNTLQCQFCGGTYKKKGLATHQRACKQKHMDHGEDSGIGTSRSVLSETVTDPVQAGTLLGRLCNETQKTELEPHMWDFKQNPGNMASCPFCCWEFAHQDLPTHVQRCKQNRSRLQSDSQTGEVISENQKISPPLHEKLLSTSKSYNHKRGGAAKANGATKDELLLLKKFLITPQGGYASLPQHGVSIVVPEGAITEKSKELFIGISNRKEDRPVLPTGQSRTSPIIVCGPHGTHFKKHVLLSFPHNVPNVDNAVVKLWQSQTDLNQQCKWEEADARTCVNFTPTRCLLSLNHFTKHTTSCSQKRVLAAAFGDYDCDTAKLSLNVHCVDDMPTALKELNEQMAELNMHRLAPDGRFVFHSCVCREDEERDVKVTLLDLGKKWRVTSPGGATGGGTPQIIYFDELQNNLQPYRNYVLKPHGMDPVRDLHCDIDVRQENQDPKSSSAKILVRKSMSQIVKFNTPRSSSSVQFEIGTGTLKSDLHPMRFLSPKERTSLNEAVKTPKIWRIIAADIGLDGTAERKGVDLEPCALVFFAVGESFLEMLKLFRRVERKAHVKMQKSLDIIYNARILEASYEKLKRHTPEIINSVDPKDVYIQLFADGILTFYDKDEIEKACTRSTVNGCSILLNKIFLCPVEKTPIPKLCNALREQNCKRMADLLELSLDDIEPKET</sequence>
<dbReference type="Pfam" id="PF00791">
    <property type="entry name" value="ZU5"/>
    <property type="match status" value="1"/>
</dbReference>
<evidence type="ECO:0000256" key="3">
    <source>
        <dbReference type="ARBA" id="ARBA00022833"/>
    </source>
</evidence>
<evidence type="ECO:0000313" key="10">
    <source>
        <dbReference type="RefSeq" id="XP_013381088.1"/>
    </source>
</evidence>
<dbReference type="CDD" id="cd01671">
    <property type="entry name" value="CARD"/>
    <property type="match status" value="1"/>
</dbReference>
<dbReference type="InterPro" id="IPR049899">
    <property type="entry name" value="Znf_C2HC_C3H"/>
</dbReference>
<keyword evidence="1" id="KW-0479">Metal-binding</keyword>
<evidence type="ECO:0000259" key="7">
    <source>
        <dbReference type="PROSITE" id="PS51145"/>
    </source>
</evidence>
<organism evidence="9 10">
    <name type="scientific">Lingula anatina</name>
    <name type="common">Brachiopod</name>
    <name type="synonym">Lingula unguis</name>
    <dbReference type="NCBI Taxonomy" id="7574"/>
    <lineage>
        <taxon>Eukaryota</taxon>
        <taxon>Metazoa</taxon>
        <taxon>Spiralia</taxon>
        <taxon>Lophotrochozoa</taxon>
        <taxon>Brachiopoda</taxon>
        <taxon>Linguliformea</taxon>
        <taxon>Lingulata</taxon>
        <taxon>Lingulida</taxon>
        <taxon>Linguloidea</taxon>
        <taxon>Lingulidae</taxon>
        <taxon>Lingula</taxon>
    </lineage>
</organism>
<keyword evidence="9" id="KW-1185">Reference proteome</keyword>